<feature type="chain" id="PRO_5022917768" evidence="1">
    <location>
        <begin position="22"/>
        <end position="104"/>
    </location>
</feature>
<protein>
    <submittedName>
        <fullName evidence="2">Uncharacterized protein</fullName>
    </submittedName>
</protein>
<evidence type="ECO:0000313" key="2">
    <source>
        <dbReference type="EMBL" id="TFK44000.1"/>
    </source>
</evidence>
<keyword evidence="3" id="KW-1185">Reference proteome</keyword>
<reference evidence="2 3" key="1">
    <citation type="journal article" date="2019" name="Nat. Ecol. Evol.">
        <title>Megaphylogeny resolves global patterns of mushroom evolution.</title>
        <authorList>
            <person name="Varga T."/>
            <person name="Krizsan K."/>
            <person name="Foldi C."/>
            <person name="Dima B."/>
            <person name="Sanchez-Garcia M."/>
            <person name="Sanchez-Ramirez S."/>
            <person name="Szollosi G.J."/>
            <person name="Szarkandi J.G."/>
            <person name="Papp V."/>
            <person name="Albert L."/>
            <person name="Andreopoulos W."/>
            <person name="Angelini C."/>
            <person name="Antonin V."/>
            <person name="Barry K.W."/>
            <person name="Bougher N.L."/>
            <person name="Buchanan P."/>
            <person name="Buyck B."/>
            <person name="Bense V."/>
            <person name="Catcheside P."/>
            <person name="Chovatia M."/>
            <person name="Cooper J."/>
            <person name="Damon W."/>
            <person name="Desjardin D."/>
            <person name="Finy P."/>
            <person name="Geml J."/>
            <person name="Haridas S."/>
            <person name="Hughes K."/>
            <person name="Justo A."/>
            <person name="Karasinski D."/>
            <person name="Kautmanova I."/>
            <person name="Kiss B."/>
            <person name="Kocsube S."/>
            <person name="Kotiranta H."/>
            <person name="LaButti K.M."/>
            <person name="Lechner B.E."/>
            <person name="Liimatainen K."/>
            <person name="Lipzen A."/>
            <person name="Lukacs Z."/>
            <person name="Mihaltcheva S."/>
            <person name="Morgado L.N."/>
            <person name="Niskanen T."/>
            <person name="Noordeloos M.E."/>
            <person name="Ohm R.A."/>
            <person name="Ortiz-Santana B."/>
            <person name="Ovrebo C."/>
            <person name="Racz N."/>
            <person name="Riley R."/>
            <person name="Savchenko A."/>
            <person name="Shiryaev A."/>
            <person name="Soop K."/>
            <person name="Spirin V."/>
            <person name="Szebenyi C."/>
            <person name="Tomsovsky M."/>
            <person name="Tulloss R.E."/>
            <person name="Uehling J."/>
            <person name="Grigoriev I.V."/>
            <person name="Vagvolgyi C."/>
            <person name="Papp T."/>
            <person name="Martin F.M."/>
            <person name="Miettinen O."/>
            <person name="Hibbett D.S."/>
            <person name="Nagy L.G."/>
        </authorList>
    </citation>
    <scope>NUCLEOTIDE SEQUENCE [LARGE SCALE GENOMIC DNA]</scope>
    <source>
        <strain evidence="2 3">CBS 166.37</strain>
    </source>
</reference>
<evidence type="ECO:0000313" key="3">
    <source>
        <dbReference type="Proteomes" id="UP000308652"/>
    </source>
</evidence>
<organism evidence="2 3">
    <name type="scientific">Crucibulum laeve</name>
    <dbReference type="NCBI Taxonomy" id="68775"/>
    <lineage>
        <taxon>Eukaryota</taxon>
        <taxon>Fungi</taxon>
        <taxon>Dikarya</taxon>
        <taxon>Basidiomycota</taxon>
        <taxon>Agaricomycotina</taxon>
        <taxon>Agaricomycetes</taxon>
        <taxon>Agaricomycetidae</taxon>
        <taxon>Agaricales</taxon>
        <taxon>Agaricineae</taxon>
        <taxon>Nidulariaceae</taxon>
        <taxon>Crucibulum</taxon>
    </lineage>
</organism>
<proteinExistence type="predicted"/>
<feature type="signal peptide" evidence="1">
    <location>
        <begin position="1"/>
        <end position="21"/>
    </location>
</feature>
<sequence>MHAKFIILASAVVLTTDAVLAFQFRGSKNYGLSERDYDDSIYSRSLDDFDLELRDVDGEDLCARSFDEYELESRSFDDYYDLEASSAHEDSDLFARGRHAAPFS</sequence>
<gene>
    <name evidence="2" type="ORF">BDQ12DRAFT_662554</name>
</gene>
<accession>A0A5C3MFJ3</accession>
<evidence type="ECO:0000256" key="1">
    <source>
        <dbReference type="SAM" id="SignalP"/>
    </source>
</evidence>
<name>A0A5C3MFJ3_9AGAR</name>
<dbReference type="EMBL" id="ML213591">
    <property type="protein sequence ID" value="TFK44000.1"/>
    <property type="molecule type" value="Genomic_DNA"/>
</dbReference>
<dbReference type="AlphaFoldDB" id="A0A5C3MFJ3"/>
<keyword evidence="1" id="KW-0732">Signal</keyword>
<dbReference type="Proteomes" id="UP000308652">
    <property type="component" value="Unassembled WGS sequence"/>
</dbReference>